<reference evidence="7" key="1">
    <citation type="journal article" date="2019" name="Int. J. Syst. Evol. Microbiol.">
        <title>The Global Catalogue of Microorganisms (GCM) 10K type strain sequencing project: providing services to taxonomists for standard genome sequencing and annotation.</title>
        <authorList>
            <consortium name="The Broad Institute Genomics Platform"/>
            <consortium name="The Broad Institute Genome Sequencing Center for Infectious Disease"/>
            <person name="Wu L."/>
            <person name="Ma J."/>
        </authorList>
    </citation>
    <scope>NUCLEOTIDE SEQUENCE [LARGE SCALE GENOMIC DNA]</scope>
    <source>
        <strain evidence="7">CGMCC 1.15341</strain>
    </source>
</reference>
<comment type="similarity">
    <text evidence="1">Belongs to the HipA Ser/Thr kinase family.</text>
</comment>
<organism evidence="6 7">
    <name type="scientific">Marinobacterium zhoushanense</name>
    <dbReference type="NCBI Taxonomy" id="1679163"/>
    <lineage>
        <taxon>Bacteria</taxon>
        <taxon>Pseudomonadati</taxon>
        <taxon>Pseudomonadota</taxon>
        <taxon>Gammaproteobacteria</taxon>
        <taxon>Oceanospirillales</taxon>
        <taxon>Oceanospirillaceae</taxon>
        <taxon>Marinobacterium</taxon>
    </lineage>
</organism>
<comment type="caution">
    <text evidence="6">The sequence shown here is derived from an EMBL/GenBank/DDBJ whole genome shotgun (WGS) entry which is preliminary data.</text>
</comment>
<dbReference type="EMBL" id="BMIJ01000003">
    <property type="protein sequence ID" value="GGB92378.1"/>
    <property type="molecule type" value="Genomic_DNA"/>
</dbReference>
<evidence type="ECO:0000256" key="1">
    <source>
        <dbReference type="ARBA" id="ARBA00010164"/>
    </source>
</evidence>
<dbReference type="InterPro" id="IPR052028">
    <property type="entry name" value="HipA_Ser/Thr_kinase"/>
</dbReference>
<evidence type="ECO:0000256" key="2">
    <source>
        <dbReference type="ARBA" id="ARBA00022679"/>
    </source>
</evidence>
<dbReference type="PANTHER" id="PTHR37419:SF8">
    <property type="entry name" value="TOXIN YJJJ"/>
    <property type="match status" value="1"/>
</dbReference>
<keyword evidence="3" id="KW-0418">Kinase</keyword>
<sequence>MVAKACQVEFDGIPVGTLAYTGDPTFASFEYDPAWIAEGFSISPLHMPLTAEVFHFPAIPFETFKGLPAAFSDSLPDDFGNALIDAWLARAGQDKANFNAVDRLLYTGTRGMGALEYQNEINPFNNPEGDLHLVELIELAQKVLNDREEVEIRSEDQNAMQQLLLVGTSAGGARPKAIIAVNKDRTRILSGQIEAPEGFEHYLLKFDGISEPHKDRQTFGDPKGYGLMEYTYYRMATECGIEMMPCELFRENGRAHFMTKRFDREENQKYHTLTLCGMVHADFKKPAHYSYEELLMVARQLNLTTKEQIQIFKRMVFNVIARNQDDHTKNTTFIVDDNLEWRLAPAYDIAFSYRPDSPWVGQHQMTINGKSDGFLRDDLLKVASLIPGMTEHKANGQIDEIKTVVMSWRERADDTGVFPELRDHIQDHLRLYI</sequence>
<evidence type="ECO:0000256" key="3">
    <source>
        <dbReference type="ARBA" id="ARBA00022777"/>
    </source>
</evidence>
<dbReference type="Proteomes" id="UP000629025">
    <property type="component" value="Unassembled WGS sequence"/>
</dbReference>
<evidence type="ECO:0000313" key="7">
    <source>
        <dbReference type="Proteomes" id="UP000629025"/>
    </source>
</evidence>
<dbReference type="RefSeq" id="WP_188747458.1">
    <property type="nucleotide sequence ID" value="NZ_BMIJ01000003.1"/>
</dbReference>
<accession>A0ABQ1KF21</accession>
<proteinExistence type="inferred from homology"/>
<dbReference type="InterPro" id="IPR017508">
    <property type="entry name" value="HipA_N1"/>
</dbReference>
<feature type="domain" description="HipA-like C-terminal" evidence="4">
    <location>
        <begin position="168"/>
        <end position="408"/>
    </location>
</feature>
<protein>
    <submittedName>
        <fullName evidence="6">Toxin HipA</fullName>
    </submittedName>
</protein>
<dbReference type="Gene3D" id="1.10.1070.20">
    <property type="match status" value="1"/>
</dbReference>
<dbReference type="Pfam" id="PF07804">
    <property type="entry name" value="HipA_C"/>
    <property type="match status" value="1"/>
</dbReference>
<feature type="domain" description="HipA N-terminal subdomain 1" evidence="5">
    <location>
        <begin position="7"/>
        <end position="117"/>
    </location>
</feature>
<gene>
    <name evidence="6" type="ORF">GCM10011352_18050</name>
</gene>
<evidence type="ECO:0000259" key="5">
    <source>
        <dbReference type="Pfam" id="PF13657"/>
    </source>
</evidence>
<name>A0ABQ1KF21_9GAMM</name>
<dbReference type="PANTHER" id="PTHR37419">
    <property type="entry name" value="SERINE/THREONINE-PROTEIN KINASE TOXIN HIPA"/>
    <property type="match status" value="1"/>
</dbReference>
<dbReference type="Pfam" id="PF13657">
    <property type="entry name" value="Couple_hipA"/>
    <property type="match status" value="1"/>
</dbReference>
<keyword evidence="2" id="KW-0808">Transferase</keyword>
<evidence type="ECO:0000313" key="6">
    <source>
        <dbReference type="EMBL" id="GGB92378.1"/>
    </source>
</evidence>
<dbReference type="InterPro" id="IPR012893">
    <property type="entry name" value="HipA-like_C"/>
</dbReference>
<evidence type="ECO:0000259" key="4">
    <source>
        <dbReference type="Pfam" id="PF07804"/>
    </source>
</evidence>
<keyword evidence="7" id="KW-1185">Reference proteome</keyword>